<dbReference type="PANTHER" id="PTHR40661:SF3">
    <property type="entry name" value="FELS-1 PROPHAGE TRANSCRIPTIONAL REGULATOR"/>
    <property type="match status" value="1"/>
</dbReference>
<dbReference type="Gene3D" id="2.10.109.10">
    <property type="entry name" value="Umud Fragment, subunit A"/>
    <property type="match status" value="1"/>
</dbReference>
<dbReference type="InterPro" id="IPR015927">
    <property type="entry name" value="Peptidase_S24_S26A/B/C"/>
</dbReference>
<dbReference type="InterPro" id="IPR010982">
    <property type="entry name" value="Lambda_DNA-bd_dom_sf"/>
</dbReference>
<evidence type="ECO:0000313" key="6">
    <source>
        <dbReference type="Proteomes" id="UP000185999"/>
    </source>
</evidence>
<dbReference type="SMART" id="SM00530">
    <property type="entry name" value="HTH_XRE"/>
    <property type="match status" value="1"/>
</dbReference>
<dbReference type="GO" id="GO:0003677">
    <property type="term" value="F:DNA binding"/>
    <property type="evidence" value="ECO:0007669"/>
    <property type="project" value="UniProtKB-KW"/>
</dbReference>
<dbReference type="Pfam" id="PF01381">
    <property type="entry name" value="HTH_3"/>
    <property type="match status" value="1"/>
</dbReference>
<dbReference type="InterPro" id="IPR001387">
    <property type="entry name" value="Cro/C1-type_HTH"/>
</dbReference>
<dbReference type="Gene3D" id="1.10.260.40">
    <property type="entry name" value="lambda repressor-like DNA-binding domains"/>
    <property type="match status" value="1"/>
</dbReference>
<name>A0A1N7MQI6_9GAMM</name>
<feature type="domain" description="HTH cro/C1-type" evidence="4">
    <location>
        <begin position="30"/>
        <end position="70"/>
    </location>
</feature>
<evidence type="ECO:0000256" key="2">
    <source>
        <dbReference type="ARBA" id="ARBA00023125"/>
    </source>
</evidence>
<dbReference type="Pfam" id="PF00717">
    <property type="entry name" value="Peptidase_S24"/>
    <property type="match status" value="1"/>
</dbReference>
<dbReference type="CDD" id="cd06529">
    <property type="entry name" value="S24_LexA-like"/>
    <property type="match status" value="1"/>
</dbReference>
<dbReference type="SUPFAM" id="SSF51306">
    <property type="entry name" value="LexA/Signal peptidase"/>
    <property type="match status" value="1"/>
</dbReference>
<keyword evidence="6" id="KW-1185">Reference proteome</keyword>
<dbReference type="SUPFAM" id="SSF47413">
    <property type="entry name" value="lambda repressor-like DNA-binding domains"/>
    <property type="match status" value="1"/>
</dbReference>
<sequence length="223" mass="24282">MKDSPVPFNTNGIGTRIEEAAAKVGGKRGLSKMIDISEAQLYRIIAEESSPKIETLVAIANATGVSVTWLAIGSNDSDSDSAEHLQEYDFVPLYDAQCSAGNGSWNENAQVLTKLAFTSYSLRKKGLESKMLSAIRVDGDSMEGDLSDGDAVMVDHSKTDVKGEGIYVIRLDGHLYAKRLQRTFDGIDIISTNKAYKAMSVPKDRIEELEVIGQVVWAASWCI</sequence>
<evidence type="ECO:0000313" key="5">
    <source>
        <dbReference type="EMBL" id="SIS88387.1"/>
    </source>
</evidence>
<keyword evidence="2" id="KW-0238">DNA-binding</keyword>
<keyword evidence="1" id="KW-0805">Transcription regulation</keyword>
<dbReference type="Proteomes" id="UP000185999">
    <property type="component" value="Unassembled WGS sequence"/>
</dbReference>
<reference evidence="6" key="1">
    <citation type="submission" date="2017-01" db="EMBL/GenBank/DDBJ databases">
        <authorList>
            <person name="Varghese N."/>
            <person name="Submissions S."/>
        </authorList>
    </citation>
    <scope>NUCLEOTIDE SEQUENCE [LARGE SCALE GENOMIC DNA]</scope>
    <source>
        <strain evidence="6">DSM 22306</strain>
    </source>
</reference>
<dbReference type="InterPro" id="IPR036286">
    <property type="entry name" value="LexA/Signal_pep-like_sf"/>
</dbReference>
<dbReference type="STRING" id="619304.SAMN05421760_106273"/>
<dbReference type="EMBL" id="FTOE01000006">
    <property type="protein sequence ID" value="SIS88387.1"/>
    <property type="molecule type" value="Genomic_DNA"/>
</dbReference>
<organism evidence="5 6">
    <name type="scientific">Neptunomonas antarctica</name>
    <dbReference type="NCBI Taxonomy" id="619304"/>
    <lineage>
        <taxon>Bacteria</taxon>
        <taxon>Pseudomonadati</taxon>
        <taxon>Pseudomonadota</taxon>
        <taxon>Gammaproteobacteria</taxon>
        <taxon>Oceanospirillales</taxon>
        <taxon>Oceanospirillaceae</taxon>
        <taxon>Neptunomonas</taxon>
    </lineage>
</organism>
<dbReference type="PANTHER" id="PTHR40661">
    <property type="match status" value="1"/>
</dbReference>
<evidence type="ECO:0000259" key="4">
    <source>
        <dbReference type="PROSITE" id="PS50943"/>
    </source>
</evidence>
<proteinExistence type="predicted"/>
<protein>
    <submittedName>
        <fullName evidence="5">Phage repressor protein C, contains Cro/C1-type HTH and peptisase s24 domains</fullName>
    </submittedName>
</protein>
<dbReference type="PROSITE" id="PS50943">
    <property type="entry name" value="HTH_CROC1"/>
    <property type="match status" value="1"/>
</dbReference>
<evidence type="ECO:0000256" key="3">
    <source>
        <dbReference type="ARBA" id="ARBA00023163"/>
    </source>
</evidence>
<evidence type="ECO:0000256" key="1">
    <source>
        <dbReference type="ARBA" id="ARBA00023015"/>
    </source>
</evidence>
<dbReference type="InterPro" id="IPR039418">
    <property type="entry name" value="LexA-like"/>
</dbReference>
<gene>
    <name evidence="5" type="ORF">SAMN05421760_106273</name>
</gene>
<accession>A0A1N7MQI6</accession>
<dbReference type="RefSeq" id="WP_054340361.1">
    <property type="nucleotide sequence ID" value="NZ_FTOE01000006.1"/>
</dbReference>
<dbReference type="AlphaFoldDB" id="A0A1N7MQI6"/>
<keyword evidence="3" id="KW-0804">Transcription</keyword>